<accession>A0AA38ZAX9</accession>
<evidence type="ECO:0000259" key="8">
    <source>
        <dbReference type="Pfam" id="PF18052"/>
    </source>
</evidence>
<dbReference type="GO" id="GO:0006952">
    <property type="term" value="P:defense response"/>
    <property type="evidence" value="ECO:0007669"/>
    <property type="project" value="UniProtKB-KW"/>
</dbReference>
<dbReference type="EMBL" id="JARBHA010000013">
    <property type="protein sequence ID" value="KAJ9685517.1"/>
    <property type="molecule type" value="Genomic_DNA"/>
</dbReference>
<dbReference type="Pfam" id="PF18052">
    <property type="entry name" value="Rx_N"/>
    <property type="match status" value="1"/>
</dbReference>
<dbReference type="InterPro" id="IPR041118">
    <property type="entry name" value="Rx_N"/>
</dbReference>
<dbReference type="GO" id="GO:0043531">
    <property type="term" value="F:ADP binding"/>
    <property type="evidence" value="ECO:0007669"/>
    <property type="project" value="InterPro"/>
</dbReference>
<organism evidence="12 13">
    <name type="scientific">Vitis rotundifolia</name>
    <name type="common">Muscadine grape</name>
    <dbReference type="NCBI Taxonomy" id="103349"/>
    <lineage>
        <taxon>Eukaryota</taxon>
        <taxon>Viridiplantae</taxon>
        <taxon>Streptophyta</taxon>
        <taxon>Embryophyta</taxon>
        <taxon>Tracheophyta</taxon>
        <taxon>Spermatophyta</taxon>
        <taxon>Magnoliopsida</taxon>
        <taxon>eudicotyledons</taxon>
        <taxon>Gunneridae</taxon>
        <taxon>Pentapetalae</taxon>
        <taxon>rosids</taxon>
        <taxon>Vitales</taxon>
        <taxon>Vitaceae</taxon>
        <taxon>Viteae</taxon>
        <taxon>Vitis</taxon>
    </lineage>
</organism>
<name>A0AA38ZAX9_VITRO</name>
<dbReference type="SUPFAM" id="SSF52058">
    <property type="entry name" value="L domain-like"/>
    <property type="match status" value="2"/>
</dbReference>
<dbReference type="InterPro" id="IPR056845">
    <property type="entry name" value="LRR_Zer-1"/>
</dbReference>
<proteinExistence type="predicted"/>
<feature type="domain" description="Disease resistance N-terminal" evidence="8">
    <location>
        <begin position="14"/>
        <end position="93"/>
    </location>
</feature>
<keyword evidence="2" id="KW-0677">Repeat</keyword>
<keyword evidence="13" id="KW-1185">Reference proteome</keyword>
<comment type="caution">
    <text evidence="12">The sequence shown here is derived from an EMBL/GenBank/DDBJ whole genome shotgun (WGS) entry which is preliminary data.</text>
</comment>
<evidence type="ECO:0000256" key="1">
    <source>
        <dbReference type="ARBA" id="ARBA00022614"/>
    </source>
</evidence>
<dbReference type="SUPFAM" id="SSF52540">
    <property type="entry name" value="P-loop containing nucleoside triphosphate hydrolases"/>
    <property type="match status" value="1"/>
</dbReference>
<dbReference type="InterPro" id="IPR032675">
    <property type="entry name" value="LRR_dom_sf"/>
</dbReference>
<dbReference type="FunFam" id="1.10.10.10:FF:000322">
    <property type="entry name" value="Probable disease resistance protein At1g63360"/>
    <property type="match status" value="1"/>
</dbReference>
<evidence type="ECO:0000256" key="2">
    <source>
        <dbReference type="ARBA" id="ARBA00022737"/>
    </source>
</evidence>
<dbReference type="InterPro" id="IPR042197">
    <property type="entry name" value="Apaf_helical"/>
</dbReference>
<protein>
    <recommendedName>
        <fullName evidence="14">Disease resistance RPP13-like protein 1</fullName>
    </recommendedName>
</protein>
<keyword evidence="3" id="KW-0547">Nucleotide-binding</keyword>
<dbReference type="Gene3D" id="1.10.10.10">
    <property type="entry name" value="Winged helix-like DNA-binding domain superfamily/Winged helix DNA-binding domain"/>
    <property type="match status" value="1"/>
</dbReference>
<dbReference type="InterPro" id="IPR027417">
    <property type="entry name" value="P-loop_NTPase"/>
</dbReference>
<dbReference type="PRINTS" id="PR00364">
    <property type="entry name" value="DISEASERSIST"/>
</dbReference>
<dbReference type="Pfam" id="PF25019">
    <property type="entry name" value="LRR_R13L1-DRL21"/>
    <property type="match status" value="1"/>
</dbReference>
<keyword evidence="5" id="KW-0067">ATP-binding</keyword>
<evidence type="ECO:0000313" key="13">
    <source>
        <dbReference type="Proteomes" id="UP001168098"/>
    </source>
</evidence>
<reference evidence="12 13" key="1">
    <citation type="journal article" date="2023" name="BMC Biotechnol.">
        <title>Vitis rotundifolia cv Carlos genome sequencing.</title>
        <authorList>
            <person name="Huff M."/>
            <person name="Hulse-Kemp A."/>
            <person name="Scheffler B."/>
            <person name="Youngblood R."/>
            <person name="Simpson S."/>
            <person name="Babiker E."/>
            <person name="Staton M."/>
        </authorList>
    </citation>
    <scope>NUCLEOTIDE SEQUENCE [LARGE SCALE GENOMIC DNA]</scope>
    <source>
        <tissue evidence="12">Leaf</tissue>
    </source>
</reference>
<dbReference type="InterPro" id="IPR056789">
    <property type="entry name" value="LRR_R13L1-DRL21"/>
</dbReference>
<dbReference type="Pfam" id="PF25013">
    <property type="entry name" value="LRR_Zer-1"/>
    <property type="match status" value="1"/>
</dbReference>
<feature type="domain" description="Disease resistance protein winged helix" evidence="9">
    <location>
        <begin position="460"/>
        <end position="528"/>
    </location>
</feature>
<keyword evidence="1" id="KW-0433">Leucine-rich repeat</keyword>
<dbReference type="Pfam" id="PF00931">
    <property type="entry name" value="NB-ARC"/>
    <property type="match status" value="1"/>
</dbReference>
<dbReference type="Gene3D" id="3.80.10.10">
    <property type="entry name" value="Ribonuclease Inhibitor"/>
    <property type="match status" value="4"/>
</dbReference>
<evidence type="ECO:0000256" key="3">
    <source>
        <dbReference type="ARBA" id="ARBA00022741"/>
    </source>
</evidence>
<evidence type="ECO:0000259" key="11">
    <source>
        <dbReference type="Pfam" id="PF25019"/>
    </source>
</evidence>
<evidence type="ECO:0000256" key="5">
    <source>
        <dbReference type="ARBA" id="ARBA00022840"/>
    </source>
</evidence>
<dbReference type="PANTHER" id="PTHR36766">
    <property type="entry name" value="PLANT BROAD-SPECTRUM MILDEW RESISTANCE PROTEIN RPW8"/>
    <property type="match status" value="1"/>
</dbReference>
<evidence type="ECO:0000259" key="7">
    <source>
        <dbReference type="Pfam" id="PF00931"/>
    </source>
</evidence>
<dbReference type="Pfam" id="PF23559">
    <property type="entry name" value="WHD_DRP"/>
    <property type="match status" value="1"/>
</dbReference>
<dbReference type="Gene3D" id="3.40.50.300">
    <property type="entry name" value="P-loop containing nucleotide triphosphate hydrolases"/>
    <property type="match status" value="1"/>
</dbReference>
<dbReference type="PANTHER" id="PTHR36766:SF51">
    <property type="entry name" value="DISEASE RESISTANCE RPP13-LIKE PROTEIN 1"/>
    <property type="match status" value="1"/>
</dbReference>
<dbReference type="FunFam" id="3.40.50.300:FF:001091">
    <property type="entry name" value="Probable disease resistance protein At1g61300"/>
    <property type="match status" value="1"/>
</dbReference>
<dbReference type="Proteomes" id="UP001168098">
    <property type="component" value="Unassembled WGS sequence"/>
</dbReference>
<keyword evidence="4" id="KW-0611">Plant defense</keyword>
<evidence type="ECO:0000256" key="6">
    <source>
        <dbReference type="SAM" id="MobiDB-lite"/>
    </source>
</evidence>
<feature type="domain" description="Zer-1-like leucine-rich repeats region" evidence="10">
    <location>
        <begin position="628"/>
        <end position="690"/>
    </location>
</feature>
<feature type="compositionally biased region" description="Basic and acidic residues" evidence="6">
    <location>
        <begin position="277"/>
        <end position="286"/>
    </location>
</feature>
<dbReference type="GO" id="GO:0051707">
    <property type="term" value="P:response to other organism"/>
    <property type="evidence" value="ECO:0007669"/>
    <property type="project" value="UniProtKB-ARBA"/>
</dbReference>
<feature type="compositionally biased region" description="Polar residues" evidence="6">
    <location>
        <begin position="262"/>
        <end position="276"/>
    </location>
</feature>
<evidence type="ECO:0008006" key="14">
    <source>
        <dbReference type="Google" id="ProtNLM"/>
    </source>
</evidence>
<feature type="domain" description="NB-ARC" evidence="7">
    <location>
        <begin position="180"/>
        <end position="374"/>
    </location>
</feature>
<dbReference type="GO" id="GO:0005524">
    <property type="term" value="F:ATP binding"/>
    <property type="evidence" value="ECO:0007669"/>
    <property type="project" value="UniProtKB-KW"/>
</dbReference>
<dbReference type="InterPro" id="IPR002182">
    <property type="entry name" value="NB-ARC"/>
</dbReference>
<feature type="domain" description="R13L1/DRL21-like LRR repeat region" evidence="11">
    <location>
        <begin position="718"/>
        <end position="843"/>
    </location>
</feature>
<feature type="region of interest" description="Disordered" evidence="6">
    <location>
        <begin position="262"/>
        <end position="288"/>
    </location>
</feature>
<dbReference type="Gene3D" id="1.20.5.4130">
    <property type="match status" value="1"/>
</dbReference>
<gene>
    <name evidence="12" type="ORF">PVL29_017528</name>
</gene>
<dbReference type="Gene3D" id="1.10.8.430">
    <property type="entry name" value="Helical domain of apoptotic protease-activating factors"/>
    <property type="match status" value="1"/>
</dbReference>
<evidence type="ECO:0000313" key="12">
    <source>
        <dbReference type="EMBL" id="KAJ9685517.1"/>
    </source>
</evidence>
<evidence type="ECO:0000259" key="9">
    <source>
        <dbReference type="Pfam" id="PF23559"/>
    </source>
</evidence>
<sequence>MFVAEAAVSSIFDVVLEKLVAAPLLEYARRQNVEATLREWRTTLLHIEAVLTDAEQKQTRGIAVKLWLDDLKSLAYDMEDVLDEFNTEANRQILIHGPQASTSKVHKLIPTCFAACHPTSVKFNAKIGEKIEKITRELDAVARRKHDFHLREGVGGLSFKMEKRSQTTSLVDESSIYGREAEKEAIIQFLLSEEASRDNGDNRVSVVPIVGMGGVGKTTLAKIIYNDKRVENHFDKRIWVCVSDRFDVEGITKAILERVTDPSSDSKNLESLQNESVTHHSSDSKNLESLQNSLKKGLNGKRFFLVLDDVWNEKPQNWDDLKAPFRAGAQGSMIIVTTRNEDVASIMRTTASSHQLGVLSYEECRLLFAKHAFAHMNPNIRQKLEPIGMEIVRKCKGLPLAAKTIGSLLRFKQDENAWNGVLNNDIWDLPNEQSNILPALYLSYHYLPTNLRRCFAYCSIFPKDYNFEKRKLVLLWMAEGLLGGSNGEEIIEDFGNTCFENLLSRSFFQRSINDESLFLMHDLIHDLAQFVSGKFCSWLDDGKKNQISKQTRHSSYIIAEQFELSKKFDPFYEAHNLRTFLPVHTGYQFDRIFLSKKISDLLLSTLKCLRVLSLAHYHIVELPHPIGTLKHLRYLDLSSTSIRRLPESITNLFNLQTLMLSNCDSLTHLPTKMGKLINLRHLDISYTSLKEMPMGMKGLKRLQTLTAFVVGEDRGAKIKELRDMSHLGGRLCISKLQNVVDAMDVLEANLKDKEHLDGLVMQWDANATARDLQKETTVLEKLQPHNNLKELTIEYYCGEKFPDWLGEHSFTDMVSMQLHNCKNCSSLSSLGQLGSLKELSIMGIDGVQKVGQEFYGNIGSSLFKPFGSLEILRFEEMLEWEEWVCREIEFPCLKELYIKKCPKLKKDLPKHLPKLTKLEISECEQLVCCLPMTPSIHELMLEECDDVMVRSAGNELGQLNSLVNLSVYRCHELKEMPPILHNLTSLKHLEIRYCNSLLSCSEMGLPPMLETLQIGDCPILKSLSEGMIQNNTTLQQLYIWGCKKLELSLPEDMTRNHYAFLTRLHIHGSCDSLTSFPLAFFTKLEHLDIRNCGNLESLYIPDGLHHVDLTSLQSLEISYCPNLVSFPQGGLPTPNLRWLGISNSEKLKSLPQGMHSLLTSLHYLRISNCPEIDSFPEGGLPANLSDLHIENCNKLLASRMEWGLQMLPVLTELRIGGHKKERLESFPEEGFLPSTLTSLRIEDFPNLKSLDYRGLQHLTSLETLEIWNCKKLKSFPKQGLPSSLSCLRIVGCPLLRKRCQRDKGKEWPKISHIPCITYDLGDEVILS</sequence>
<dbReference type="InterPro" id="IPR058922">
    <property type="entry name" value="WHD_DRP"/>
</dbReference>
<dbReference type="InterPro" id="IPR036388">
    <property type="entry name" value="WH-like_DNA-bd_sf"/>
</dbReference>
<evidence type="ECO:0000259" key="10">
    <source>
        <dbReference type="Pfam" id="PF25013"/>
    </source>
</evidence>
<evidence type="ECO:0000256" key="4">
    <source>
        <dbReference type="ARBA" id="ARBA00022821"/>
    </source>
</evidence>